<dbReference type="Pfam" id="PF04909">
    <property type="entry name" value="Amidohydro_2"/>
    <property type="match status" value="1"/>
</dbReference>
<evidence type="ECO:0000313" key="3">
    <source>
        <dbReference type="EMBL" id="AEG60411.1"/>
    </source>
</evidence>
<evidence type="ECO:0000259" key="2">
    <source>
        <dbReference type="Pfam" id="PF04909"/>
    </source>
</evidence>
<dbReference type="GO" id="GO:0019748">
    <property type="term" value="P:secondary metabolic process"/>
    <property type="evidence" value="ECO:0007669"/>
    <property type="project" value="TreeGrafter"/>
</dbReference>
<dbReference type="InterPro" id="IPR006680">
    <property type="entry name" value="Amidohydro-rel"/>
</dbReference>
<dbReference type="RefSeq" id="WP_013842171.1">
    <property type="nucleotide sequence ID" value="NC_015589.1"/>
</dbReference>
<accession>F6DKN6</accession>
<keyword evidence="4" id="KW-1185">Reference proteome</keyword>
<dbReference type="GO" id="GO:0016787">
    <property type="term" value="F:hydrolase activity"/>
    <property type="evidence" value="ECO:0007669"/>
    <property type="project" value="UniProtKB-KW"/>
</dbReference>
<dbReference type="Gene3D" id="3.20.20.140">
    <property type="entry name" value="Metal-dependent hydrolases"/>
    <property type="match status" value="1"/>
</dbReference>
<dbReference type="PANTHER" id="PTHR21240">
    <property type="entry name" value="2-AMINO-3-CARBOXYLMUCONATE-6-SEMIALDEHYDE DECARBOXYLASE"/>
    <property type="match status" value="1"/>
</dbReference>
<gene>
    <name evidence="3" type="ordered locus">Desru_2161</name>
</gene>
<feature type="domain" description="Amidohydrolase-related" evidence="2">
    <location>
        <begin position="3"/>
        <end position="257"/>
    </location>
</feature>
<dbReference type="SUPFAM" id="SSF51556">
    <property type="entry name" value="Metallo-dependent hydrolases"/>
    <property type="match status" value="1"/>
</dbReference>
<dbReference type="GO" id="GO:0016831">
    <property type="term" value="F:carboxy-lyase activity"/>
    <property type="evidence" value="ECO:0007669"/>
    <property type="project" value="InterPro"/>
</dbReference>
<evidence type="ECO:0000256" key="1">
    <source>
        <dbReference type="ARBA" id="ARBA00023239"/>
    </source>
</evidence>
<name>F6DKN6_DESRL</name>
<dbReference type="OrthoDB" id="9771932at2"/>
<sequence length="259" mass="29849">MFIDMHAHFFPESIAFKVTHQLADYYEVDVPYQGTLEEYQNLIQRQGVDAAVFFTVATVPAQVKIANDWAIRNTKGPLIGFGTLHPDYQDIDGEIQKLKRAGIKGIKFHPNFQQFYMDDPKALSMYERIVSDFIVLFHVGDTPFRKDFSSPTRMSRILDLFPGMQFVAAHMGGWQMWDQALEHLVGREVYFDTSSSAGFLAPEKFKQMIREHGYRRILLGSDYPISDPLKESQYLDGLNLKDHEYRGILGENARKLLSR</sequence>
<evidence type="ECO:0000313" key="4">
    <source>
        <dbReference type="Proteomes" id="UP000009234"/>
    </source>
</evidence>
<dbReference type="eggNOG" id="COG2159">
    <property type="taxonomic scope" value="Bacteria"/>
</dbReference>
<keyword evidence="1" id="KW-0456">Lyase</keyword>
<dbReference type="InterPro" id="IPR032466">
    <property type="entry name" value="Metal_Hydrolase"/>
</dbReference>
<dbReference type="HOGENOM" id="CLU_044590_0_1_9"/>
<dbReference type="InterPro" id="IPR032465">
    <property type="entry name" value="ACMSD"/>
</dbReference>
<proteinExistence type="predicted"/>
<dbReference type="AlphaFoldDB" id="F6DKN6"/>
<dbReference type="PANTHER" id="PTHR21240:SF28">
    <property type="entry name" value="ISO-OROTATE DECARBOXYLASE (EUROFUNG)"/>
    <property type="match status" value="1"/>
</dbReference>
<reference evidence="4" key="1">
    <citation type="submission" date="2011-05" db="EMBL/GenBank/DDBJ databases">
        <title>Complete sequence of Desulfotomaculum ruminis DSM 2154.</title>
        <authorList>
            <person name="Lucas S."/>
            <person name="Copeland A."/>
            <person name="Lapidus A."/>
            <person name="Cheng J.-F."/>
            <person name="Goodwin L."/>
            <person name="Pitluck S."/>
            <person name="Lu M."/>
            <person name="Detter J.C."/>
            <person name="Han C."/>
            <person name="Tapia R."/>
            <person name="Land M."/>
            <person name="Hauser L."/>
            <person name="Kyrpides N."/>
            <person name="Ivanova N."/>
            <person name="Mikhailova N."/>
            <person name="Pagani I."/>
            <person name="Stams A.J.M."/>
            <person name="Plugge C.M."/>
            <person name="Muyzer G."/>
            <person name="Kuever J."/>
            <person name="Parshina S.N."/>
            <person name="Ivanova A.E."/>
            <person name="Nazina T.N."/>
            <person name="Brambilla E."/>
            <person name="Spring S."/>
            <person name="Klenk H.-P."/>
            <person name="Woyke T."/>
        </authorList>
    </citation>
    <scope>NUCLEOTIDE SEQUENCE [LARGE SCALE GENOMIC DNA]</scope>
    <source>
        <strain evidence="4">ATCC 23193 / DSM 2154 / NCIB 8452 / DL</strain>
    </source>
</reference>
<dbReference type="GO" id="GO:0005737">
    <property type="term" value="C:cytoplasm"/>
    <property type="evidence" value="ECO:0007669"/>
    <property type="project" value="TreeGrafter"/>
</dbReference>
<organism evidence="3 4">
    <name type="scientific">Desulforamulus ruminis (strain ATCC 23193 / DSM 2154 / NCIMB 8452 / DL)</name>
    <name type="common">Desulfotomaculum ruminis</name>
    <dbReference type="NCBI Taxonomy" id="696281"/>
    <lineage>
        <taxon>Bacteria</taxon>
        <taxon>Bacillati</taxon>
        <taxon>Bacillota</taxon>
        <taxon>Clostridia</taxon>
        <taxon>Eubacteriales</taxon>
        <taxon>Peptococcaceae</taxon>
        <taxon>Desulforamulus</taxon>
    </lineage>
</organism>
<dbReference type="KEGG" id="dru:Desru_2161"/>
<keyword evidence="3" id="KW-0378">Hydrolase</keyword>
<dbReference type="EMBL" id="CP002780">
    <property type="protein sequence ID" value="AEG60411.1"/>
    <property type="molecule type" value="Genomic_DNA"/>
</dbReference>
<dbReference type="Proteomes" id="UP000009234">
    <property type="component" value="Chromosome"/>
</dbReference>
<dbReference type="STRING" id="696281.Desru_2161"/>
<reference evidence="3 4" key="2">
    <citation type="journal article" date="2012" name="Stand. Genomic Sci.">
        <title>Complete genome sequence of the sulfate-reducing firmicute Desulfotomaculum ruminis type strain (DL(T)).</title>
        <authorList>
            <person name="Spring S."/>
            <person name="Visser M."/>
            <person name="Lu M."/>
            <person name="Copeland A."/>
            <person name="Lapidus A."/>
            <person name="Lucas S."/>
            <person name="Cheng J.F."/>
            <person name="Han C."/>
            <person name="Tapia R."/>
            <person name="Goodwin L.A."/>
            <person name="Pitluck S."/>
            <person name="Ivanova N."/>
            <person name="Land M."/>
            <person name="Hauser L."/>
            <person name="Larimer F."/>
            <person name="Rohde M."/>
            <person name="Goker M."/>
            <person name="Detter J.C."/>
            <person name="Kyrpides N.C."/>
            <person name="Woyke T."/>
            <person name="Schaap P.J."/>
            <person name="Plugge C.M."/>
            <person name="Muyzer G."/>
            <person name="Kuever J."/>
            <person name="Pereira I.A."/>
            <person name="Parshina S.N."/>
            <person name="Bernier-Latmani R."/>
            <person name="Stams A.J."/>
            <person name="Klenk H.P."/>
        </authorList>
    </citation>
    <scope>NUCLEOTIDE SEQUENCE [LARGE SCALE GENOMIC DNA]</scope>
    <source>
        <strain evidence="4">ATCC 23193 / DSM 2154 / NCIB 8452 / DL</strain>
    </source>
</reference>
<protein>
    <submittedName>
        <fullName evidence="3">Amidohydrolase 2</fullName>
    </submittedName>
</protein>